<evidence type="ECO:0000313" key="9">
    <source>
        <dbReference type="Proteomes" id="UP000033736"/>
    </source>
</evidence>
<dbReference type="SUPFAM" id="SSF52922">
    <property type="entry name" value="TK C-terminal domain-like"/>
    <property type="match status" value="1"/>
</dbReference>
<dbReference type="AlphaFoldDB" id="A0A0F3RE41"/>
<dbReference type="Gene3D" id="3.40.50.970">
    <property type="match status" value="1"/>
</dbReference>
<dbReference type="SUPFAM" id="SSF52518">
    <property type="entry name" value="Thiamin diphosphate-binding fold (THDP-binding)"/>
    <property type="match status" value="1"/>
</dbReference>
<evidence type="ECO:0000256" key="4">
    <source>
        <dbReference type="ARBA" id="ARBA00022842"/>
    </source>
</evidence>
<dbReference type="InterPro" id="IPR029061">
    <property type="entry name" value="THDP-binding"/>
</dbReference>
<gene>
    <name evidence="8" type="ORF">RAT170B_1410</name>
</gene>
<evidence type="ECO:0000256" key="1">
    <source>
        <dbReference type="ARBA" id="ARBA00001946"/>
    </source>
</evidence>
<reference evidence="8 9" key="1">
    <citation type="submission" date="2015-01" db="EMBL/GenBank/DDBJ databases">
        <title>Genome Sequencing of Rickettsiales /home/snadendla/prok_pipe/test/illegal_ec_num.txt.</title>
        <authorList>
            <person name="Daugherty S.C."/>
            <person name="Su Q."/>
            <person name="Abolude K."/>
            <person name="Beier-Sexton M."/>
            <person name="Carlyon J.A."/>
            <person name="Carter R."/>
            <person name="Day N.P."/>
            <person name="Dumler S.J."/>
            <person name="Dyachenko V."/>
            <person name="Godinez A."/>
            <person name="Kurtti T.J."/>
            <person name="Lichay M."/>
            <person name="Mullins K.E."/>
            <person name="Ott S."/>
            <person name="Pappas-Brown V."/>
            <person name="Paris D.H."/>
            <person name="Patel P."/>
            <person name="Richards A.L."/>
            <person name="Sadzewicz L."/>
            <person name="Sears K."/>
            <person name="Seidman D."/>
            <person name="Sengamalay N."/>
            <person name="Stenos J."/>
            <person name="Tallon L.J."/>
            <person name="Vincent G."/>
            <person name="Fraser C.M."/>
            <person name="Munderloh U."/>
            <person name="Dunning-Hotopp J.C."/>
        </authorList>
    </citation>
    <scope>NUCLEOTIDE SEQUENCE [LARGE SCALE GENOMIC DNA]</scope>
    <source>
        <strain evidence="8 9">T170-B</strain>
    </source>
</reference>
<evidence type="ECO:0000256" key="5">
    <source>
        <dbReference type="ARBA" id="ARBA00023052"/>
    </source>
</evidence>
<accession>A0A0F3RE41</accession>
<comment type="cofactor">
    <cofactor evidence="1">
        <name>Mg(2+)</name>
        <dbReference type="ChEBI" id="CHEBI:18420"/>
    </cofactor>
</comment>
<proteinExistence type="predicted"/>
<sequence>MSRCFSQFIDLCLSGANVKIIGFFSGLTTFGMVQQSMHIFNIVKSIPNCKILQPSSTKEFELMLAYSAKTNGPVIIFVPTFELKCNVSNLGSVITGKGITLKSGDKMTVLPIGSGAFSWISDIALELPKIEIINPRFLKPFDIELLISSIEKTRKLLVLEDGYKTSGFGGELIYSVKKIYNNFDSEWIGYEEKFLCGQNYVESQNYLGCSREKIISIAMSLYNA</sequence>
<keyword evidence="9" id="KW-1185">Reference proteome</keyword>
<dbReference type="PANTHER" id="PTHR43322:SF5">
    <property type="entry name" value="1-DEOXY-D-XYLULOSE-5-PHOSPHATE SYNTHASE, CHLOROPLASTIC"/>
    <property type="match status" value="1"/>
</dbReference>
<dbReference type="GO" id="GO:0016114">
    <property type="term" value="P:terpenoid biosynthetic process"/>
    <property type="evidence" value="ECO:0007669"/>
    <property type="project" value="InterPro"/>
</dbReference>
<dbReference type="Pfam" id="PF02780">
    <property type="entry name" value="Transketolase_C"/>
    <property type="match status" value="1"/>
</dbReference>
<comment type="function">
    <text evidence="6">The pyruvate dehydrogenase complex catalyzes the overall conversion of pyruvate to acetyl-CoA and CO(2). It contains multiple copies of three enzymatic components: pyruvate dehydrogenase (E1), dihydrolipoamide acetyltransferase (E2) and lipoamide dehydrogenase (E3).</text>
</comment>
<feature type="domain" description="Transketolase C-terminal" evidence="7">
    <location>
        <begin position="96"/>
        <end position="184"/>
    </location>
</feature>
<evidence type="ECO:0000256" key="3">
    <source>
        <dbReference type="ARBA" id="ARBA00022679"/>
    </source>
</evidence>
<dbReference type="Proteomes" id="UP000033736">
    <property type="component" value="Unassembled WGS sequence"/>
</dbReference>
<dbReference type="InterPro" id="IPR009014">
    <property type="entry name" value="Transketo_C/PFOR_II"/>
</dbReference>
<keyword evidence="4" id="KW-0460">Magnesium</keyword>
<protein>
    <submittedName>
        <fullName evidence="8">Transketolase, pyrimidine binding domain protein</fullName>
    </submittedName>
</protein>
<dbReference type="PANTHER" id="PTHR43322">
    <property type="entry name" value="1-D-DEOXYXYLULOSE 5-PHOSPHATE SYNTHASE-RELATED"/>
    <property type="match status" value="1"/>
</dbReference>
<evidence type="ECO:0000256" key="6">
    <source>
        <dbReference type="ARBA" id="ARBA00025211"/>
    </source>
</evidence>
<dbReference type="InterPro" id="IPR033248">
    <property type="entry name" value="Transketolase_C"/>
</dbReference>
<organism evidence="8 9">
    <name type="scientific">Rickettsia argasii T170-B</name>
    <dbReference type="NCBI Taxonomy" id="1268837"/>
    <lineage>
        <taxon>Bacteria</taxon>
        <taxon>Pseudomonadati</taxon>
        <taxon>Pseudomonadota</taxon>
        <taxon>Alphaproteobacteria</taxon>
        <taxon>Rickettsiales</taxon>
        <taxon>Rickettsiaceae</taxon>
        <taxon>Rickettsieae</taxon>
        <taxon>Rickettsia</taxon>
        <taxon>spotted fever group</taxon>
    </lineage>
</organism>
<dbReference type="EMBL" id="LAOQ01000005">
    <property type="protein sequence ID" value="KJW04266.1"/>
    <property type="molecule type" value="Genomic_DNA"/>
</dbReference>
<keyword evidence="5" id="KW-0786">Thiamine pyrophosphate</keyword>
<name>A0A0F3RE41_9RICK</name>
<comment type="caution">
    <text evidence="8">The sequence shown here is derived from an EMBL/GenBank/DDBJ whole genome shotgun (WGS) entry which is preliminary data.</text>
</comment>
<dbReference type="PATRIC" id="fig|1268837.3.peg.1632"/>
<evidence type="ECO:0000313" key="8">
    <source>
        <dbReference type="EMBL" id="KJW04266.1"/>
    </source>
</evidence>
<dbReference type="GO" id="GO:0008661">
    <property type="term" value="F:1-deoxy-D-xylulose-5-phosphate synthase activity"/>
    <property type="evidence" value="ECO:0007669"/>
    <property type="project" value="InterPro"/>
</dbReference>
<evidence type="ECO:0000259" key="7">
    <source>
        <dbReference type="Pfam" id="PF02780"/>
    </source>
</evidence>
<dbReference type="Gene3D" id="3.40.50.920">
    <property type="match status" value="1"/>
</dbReference>
<keyword evidence="3" id="KW-0808">Transferase</keyword>
<comment type="subunit">
    <text evidence="2">Homodimer.</text>
</comment>
<evidence type="ECO:0000256" key="2">
    <source>
        <dbReference type="ARBA" id="ARBA00011738"/>
    </source>
</evidence>
<dbReference type="InterPro" id="IPR005477">
    <property type="entry name" value="Dxylulose-5-P_synthase"/>
</dbReference>